<feature type="binding site" evidence="10">
    <location>
        <position position="176"/>
    </location>
    <ligand>
        <name>Mg(2+)</name>
        <dbReference type="ChEBI" id="CHEBI:18420"/>
    </ligand>
</feature>
<sequence>MSYELLKSLCGPDDLKQLAPERLPELAMQMRQYLIETLAPIGGHLGAGLGVVELSIALHYLLDSPRDKIVWDVGHQAYPHKILTGRLSAMPTIRQYGGLSGFTNRSESEHDPFGAGHASTSISAAYGMAVGRDLNHQEHQVVAVIGDGALTGGMAFEALNHAGARNNKMLVILNDNEMSIAPNVGAMSSYLARIISGRSYTQAKDTARRILEKLPGALDAAKRVEEHVKGMITPGTLFEEMGFRYIGPVDGHDFGHLLPTLQNCMRLNGPTLLHVITRKGLGFSPAEEDPETWHGLGPYDVKSGAPFKSSGKAPAYTRVFADMLADLADQDVRVVAITAAMPGGTGLSRFAVRHPERCFDVGIAEQHAATFAGGLAAAGKRPFVAIYSTFMQRAYDQIIHDICIQNLPVTFCMDRAGIVGADGATHTGMFDIAFMRNLPNMTVMAPKDEAELRRMLVTSLTIDGPVAIRYPRGNGYGVDTTDVSPLVVGEAELLEGGDDGLVIAVGTRVRDALQAVETLRRDDGVAMTLLNLRFIKPLDEAAIRAHLKPGKPLVVVEEGVAAGGVGQEIAVLALQAGWHGPFAHVAMPDAFPVHGTQAELLRDLELDAQGILGRIRQLVA</sequence>
<evidence type="ECO:0000256" key="8">
    <source>
        <dbReference type="ARBA" id="ARBA00023052"/>
    </source>
</evidence>
<evidence type="ECO:0000256" key="4">
    <source>
        <dbReference type="ARBA" id="ARBA00022679"/>
    </source>
</evidence>
<evidence type="ECO:0000256" key="5">
    <source>
        <dbReference type="ARBA" id="ARBA00022723"/>
    </source>
</evidence>
<feature type="binding site" evidence="10">
    <location>
        <begin position="148"/>
        <end position="149"/>
    </location>
    <ligand>
        <name>thiamine diphosphate</name>
        <dbReference type="ChEBI" id="CHEBI:58937"/>
    </ligand>
</feature>
<dbReference type="HAMAP" id="MF_00315">
    <property type="entry name" value="DXP_synth"/>
    <property type="match status" value="1"/>
</dbReference>
<feature type="binding site" evidence="10">
    <location>
        <position position="365"/>
    </location>
    <ligand>
        <name>thiamine diphosphate</name>
        <dbReference type="ChEBI" id="CHEBI:58937"/>
    </ligand>
</feature>
<dbReference type="PROSITE" id="PS00801">
    <property type="entry name" value="TRANSKETOLASE_1"/>
    <property type="match status" value="1"/>
</dbReference>
<comment type="function">
    <text evidence="10">Catalyzes the acyloin condensation reaction between C atoms 2 and 3 of pyruvate and glyceraldehyde 3-phosphate to yield 1-deoxy-D-xylulose-5-phosphate (DXP).</text>
</comment>
<dbReference type="Gene3D" id="3.40.50.970">
    <property type="match status" value="2"/>
</dbReference>
<dbReference type="InterPro" id="IPR033248">
    <property type="entry name" value="Transketolase_C"/>
</dbReference>
<feature type="binding site" evidence="10">
    <location>
        <position position="75"/>
    </location>
    <ligand>
        <name>thiamine diphosphate</name>
        <dbReference type="ChEBI" id="CHEBI:58937"/>
    </ligand>
</feature>
<reference evidence="12 13" key="1">
    <citation type="journal article" date="2019" name="Appl. Environ. Microbiol.">
        <title>Environmental Evidence and Genomic Insight of Iron-oxidizing Bacteria Preference Towards More Corrosion Resistant Stainless Steel at Higher Salinities.</title>
        <authorList>
            <person name="Garrison C.E."/>
            <person name="Price K.A."/>
            <person name="Field E.K."/>
        </authorList>
    </citation>
    <scope>NUCLEOTIDE SEQUENCE [LARGE SCALE GENOMIC DNA]</scope>
    <source>
        <strain evidence="12 13">P3</strain>
    </source>
</reference>
<dbReference type="SMART" id="SM00861">
    <property type="entry name" value="Transket_pyr"/>
    <property type="match status" value="1"/>
</dbReference>
<name>A0A5R9GQ57_9PROT</name>
<evidence type="ECO:0000313" key="13">
    <source>
        <dbReference type="Proteomes" id="UP000306585"/>
    </source>
</evidence>
<proteinExistence type="inferred from homology"/>
<evidence type="ECO:0000256" key="7">
    <source>
        <dbReference type="ARBA" id="ARBA00022977"/>
    </source>
</evidence>
<dbReference type="CDD" id="cd07033">
    <property type="entry name" value="TPP_PYR_DXS_TK_like"/>
    <property type="match status" value="1"/>
</dbReference>
<evidence type="ECO:0000256" key="2">
    <source>
        <dbReference type="ARBA" id="ARBA00011081"/>
    </source>
</evidence>
<evidence type="ECO:0000259" key="11">
    <source>
        <dbReference type="SMART" id="SM00861"/>
    </source>
</evidence>
<dbReference type="EC" id="2.2.1.7" evidence="10"/>
<comment type="cofactor">
    <cofactor evidence="10">
        <name>thiamine diphosphate</name>
        <dbReference type="ChEBI" id="CHEBI:58937"/>
    </cofactor>
    <text evidence="10">Binds 1 thiamine pyrophosphate per subunit.</text>
</comment>
<keyword evidence="5 10" id="KW-0479">Metal-binding</keyword>
<dbReference type="PANTHER" id="PTHR43322">
    <property type="entry name" value="1-D-DEOXYXYLULOSE 5-PHOSPHATE SYNTHASE-RELATED"/>
    <property type="match status" value="1"/>
</dbReference>
<dbReference type="SUPFAM" id="SSF52518">
    <property type="entry name" value="Thiamin diphosphate-binding fold (THDP-binding)"/>
    <property type="match status" value="1"/>
</dbReference>
<dbReference type="NCBIfam" id="TIGR00204">
    <property type="entry name" value="dxs"/>
    <property type="match status" value="1"/>
</dbReference>
<dbReference type="InterPro" id="IPR005475">
    <property type="entry name" value="Transketolase-like_Pyr-bd"/>
</dbReference>
<dbReference type="PROSITE" id="PS00802">
    <property type="entry name" value="TRANSKETOLASE_2"/>
    <property type="match status" value="1"/>
</dbReference>
<keyword evidence="13" id="KW-1185">Reference proteome</keyword>
<dbReference type="FunFam" id="3.40.50.970:FF:000005">
    <property type="entry name" value="1-deoxy-D-xylulose-5-phosphate synthase"/>
    <property type="match status" value="1"/>
</dbReference>
<gene>
    <name evidence="10 12" type="primary">dxs</name>
    <name evidence="12" type="ORF">FEF65_03630</name>
</gene>
<dbReference type="EMBL" id="VBRY01000003">
    <property type="protein sequence ID" value="TLS68100.1"/>
    <property type="molecule type" value="Genomic_DNA"/>
</dbReference>
<evidence type="ECO:0000256" key="1">
    <source>
        <dbReference type="ARBA" id="ARBA00004980"/>
    </source>
</evidence>
<dbReference type="GO" id="GO:0019288">
    <property type="term" value="P:isopentenyl diphosphate biosynthetic process, methylerythritol 4-phosphate pathway"/>
    <property type="evidence" value="ECO:0007669"/>
    <property type="project" value="TreeGrafter"/>
</dbReference>
<protein>
    <recommendedName>
        <fullName evidence="10">1-deoxy-D-xylulose-5-phosphate synthase</fullName>
        <ecNumber evidence="10">2.2.1.7</ecNumber>
    </recommendedName>
    <alternativeName>
        <fullName evidence="10">1-deoxyxylulose-5-phosphate synthase</fullName>
        <shortName evidence="10">DXP synthase</shortName>
        <shortName evidence="10">DXPS</shortName>
    </alternativeName>
</protein>
<dbReference type="GO" id="GO:0000287">
    <property type="term" value="F:magnesium ion binding"/>
    <property type="evidence" value="ECO:0007669"/>
    <property type="project" value="UniProtKB-UniRule"/>
</dbReference>
<keyword evidence="6 10" id="KW-0460">Magnesium</keyword>
<evidence type="ECO:0000256" key="9">
    <source>
        <dbReference type="ARBA" id="ARBA00023229"/>
    </source>
</evidence>
<keyword evidence="9 10" id="KW-0414">Isoprene biosynthesis</keyword>
<comment type="pathway">
    <text evidence="1 10">Metabolic intermediate biosynthesis; 1-deoxy-D-xylulose 5-phosphate biosynthesis; 1-deoxy-D-xylulose 5-phosphate from D-glyceraldehyde 3-phosphate and pyruvate: step 1/1.</text>
</comment>
<evidence type="ECO:0000313" key="12">
    <source>
        <dbReference type="EMBL" id="TLS68100.1"/>
    </source>
</evidence>
<dbReference type="GO" id="GO:0030976">
    <property type="term" value="F:thiamine pyrophosphate binding"/>
    <property type="evidence" value="ECO:0007669"/>
    <property type="project" value="UniProtKB-UniRule"/>
</dbReference>
<evidence type="ECO:0000256" key="3">
    <source>
        <dbReference type="ARBA" id="ARBA00011738"/>
    </source>
</evidence>
<dbReference type="SUPFAM" id="SSF52922">
    <property type="entry name" value="TK C-terminal domain-like"/>
    <property type="match status" value="1"/>
</dbReference>
<dbReference type="Proteomes" id="UP000306585">
    <property type="component" value="Unassembled WGS sequence"/>
</dbReference>
<dbReference type="GO" id="GO:0009228">
    <property type="term" value="P:thiamine biosynthetic process"/>
    <property type="evidence" value="ECO:0007669"/>
    <property type="project" value="UniProtKB-UniRule"/>
</dbReference>
<dbReference type="Gene3D" id="3.40.50.920">
    <property type="match status" value="1"/>
</dbReference>
<evidence type="ECO:0000256" key="6">
    <source>
        <dbReference type="ARBA" id="ARBA00022842"/>
    </source>
</evidence>
<comment type="catalytic activity">
    <reaction evidence="10">
        <text>D-glyceraldehyde 3-phosphate + pyruvate + H(+) = 1-deoxy-D-xylulose 5-phosphate + CO2</text>
        <dbReference type="Rhea" id="RHEA:12605"/>
        <dbReference type="ChEBI" id="CHEBI:15361"/>
        <dbReference type="ChEBI" id="CHEBI:15378"/>
        <dbReference type="ChEBI" id="CHEBI:16526"/>
        <dbReference type="ChEBI" id="CHEBI:57792"/>
        <dbReference type="ChEBI" id="CHEBI:59776"/>
        <dbReference type="EC" id="2.2.1.7"/>
    </reaction>
</comment>
<feature type="binding site" evidence="10">
    <location>
        <position position="283"/>
    </location>
    <ligand>
        <name>thiamine diphosphate</name>
        <dbReference type="ChEBI" id="CHEBI:58937"/>
    </ligand>
</feature>
<keyword evidence="4 10" id="KW-0808">Transferase</keyword>
<dbReference type="CDD" id="cd02007">
    <property type="entry name" value="TPP_DXS"/>
    <property type="match status" value="1"/>
</dbReference>
<dbReference type="GO" id="GO:0016114">
    <property type="term" value="P:terpenoid biosynthetic process"/>
    <property type="evidence" value="ECO:0007669"/>
    <property type="project" value="UniProtKB-UniRule"/>
</dbReference>
<comment type="caution">
    <text evidence="12">The sequence shown here is derived from an EMBL/GenBank/DDBJ whole genome shotgun (WGS) entry which is preliminary data.</text>
</comment>
<dbReference type="RefSeq" id="WP_138238436.1">
    <property type="nucleotide sequence ID" value="NZ_VBRY01000003.1"/>
</dbReference>
<dbReference type="Pfam" id="PF13292">
    <property type="entry name" value="DXP_synthase_N"/>
    <property type="match status" value="1"/>
</dbReference>
<dbReference type="Pfam" id="PF02779">
    <property type="entry name" value="Transket_pyr"/>
    <property type="match status" value="1"/>
</dbReference>
<keyword evidence="8 10" id="KW-0786">Thiamine pyrophosphate</keyword>
<dbReference type="InterPro" id="IPR049557">
    <property type="entry name" value="Transketolase_CS"/>
</dbReference>
<dbReference type="GO" id="GO:0008661">
    <property type="term" value="F:1-deoxy-D-xylulose-5-phosphate synthase activity"/>
    <property type="evidence" value="ECO:0007669"/>
    <property type="project" value="UniProtKB-UniRule"/>
</dbReference>
<comment type="cofactor">
    <cofactor evidence="10">
        <name>Mg(2+)</name>
        <dbReference type="ChEBI" id="CHEBI:18420"/>
    </cofactor>
    <text evidence="10">Binds 1 Mg(2+) ion per subunit.</text>
</comment>
<evidence type="ECO:0000256" key="10">
    <source>
        <dbReference type="HAMAP-Rule" id="MF_00315"/>
    </source>
</evidence>
<comment type="subunit">
    <text evidence="3 10">Homodimer.</text>
</comment>
<feature type="binding site" evidence="10">
    <location>
        <begin position="116"/>
        <end position="118"/>
    </location>
    <ligand>
        <name>thiamine diphosphate</name>
        <dbReference type="ChEBI" id="CHEBI:58937"/>
    </ligand>
</feature>
<dbReference type="InterPro" id="IPR029061">
    <property type="entry name" value="THDP-binding"/>
</dbReference>
<feature type="binding site" evidence="10">
    <location>
        <position position="147"/>
    </location>
    <ligand>
        <name>Mg(2+)</name>
        <dbReference type="ChEBI" id="CHEBI:18420"/>
    </ligand>
</feature>
<dbReference type="InterPro" id="IPR009014">
    <property type="entry name" value="Transketo_C/PFOR_II"/>
</dbReference>
<dbReference type="GO" id="GO:0005829">
    <property type="term" value="C:cytosol"/>
    <property type="evidence" value="ECO:0007669"/>
    <property type="project" value="TreeGrafter"/>
</dbReference>
<feature type="binding site" evidence="10">
    <location>
        <position position="176"/>
    </location>
    <ligand>
        <name>thiamine diphosphate</name>
        <dbReference type="ChEBI" id="CHEBI:58937"/>
    </ligand>
</feature>
<dbReference type="AlphaFoldDB" id="A0A5R9GQ57"/>
<comment type="similarity">
    <text evidence="2 10">Belongs to the transketolase family. DXPS subfamily.</text>
</comment>
<dbReference type="PANTHER" id="PTHR43322:SF5">
    <property type="entry name" value="1-DEOXY-D-XYLULOSE-5-PHOSPHATE SYNTHASE, CHLOROPLASTIC"/>
    <property type="match status" value="1"/>
</dbReference>
<dbReference type="InterPro" id="IPR005477">
    <property type="entry name" value="Dxylulose-5-P_synthase"/>
</dbReference>
<dbReference type="Pfam" id="PF02780">
    <property type="entry name" value="Transketolase_C"/>
    <property type="match status" value="1"/>
</dbReference>
<accession>A0A5R9GQ57</accession>
<organism evidence="12 13">
    <name type="scientific">Mariprofundus erugo</name>
    <dbReference type="NCBI Taxonomy" id="2528639"/>
    <lineage>
        <taxon>Bacteria</taxon>
        <taxon>Pseudomonadati</taxon>
        <taxon>Pseudomonadota</taxon>
        <taxon>Candidatius Mariprofundia</taxon>
        <taxon>Mariprofundales</taxon>
        <taxon>Mariprofundaceae</taxon>
        <taxon>Mariprofundus</taxon>
    </lineage>
</organism>
<keyword evidence="7 10" id="KW-0784">Thiamine biosynthesis</keyword>
<dbReference type="UniPathway" id="UPA00064">
    <property type="reaction ID" value="UER00091"/>
</dbReference>
<dbReference type="NCBIfam" id="NF003933">
    <property type="entry name" value="PRK05444.2-2"/>
    <property type="match status" value="1"/>
</dbReference>
<feature type="domain" description="Transketolase-like pyrimidine-binding" evidence="11">
    <location>
        <begin position="314"/>
        <end position="478"/>
    </location>
</feature>
<dbReference type="InterPro" id="IPR020826">
    <property type="entry name" value="Transketolase_BS"/>
</dbReference>